<dbReference type="EMBL" id="GBKD01000319">
    <property type="protein sequence ID" value="JAG47299.1"/>
    <property type="molecule type" value="Transcribed_RNA"/>
</dbReference>
<evidence type="ECO:0000256" key="13">
    <source>
        <dbReference type="SAM" id="MobiDB-lite"/>
    </source>
</evidence>
<protein>
    <recommendedName>
        <fullName evidence="11">Protein eva-1 homolog C</fullName>
    </recommendedName>
    <alternativeName>
        <fullName evidence="12">Protein FAM176C</fullName>
    </alternativeName>
</protein>
<comment type="function">
    <text evidence="10">Binds heparin.</text>
</comment>
<evidence type="ECO:0000256" key="1">
    <source>
        <dbReference type="ARBA" id="ARBA00004167"/>
    </source>
</evidence>
<evidence type="ECO:0000256" key="6">
    <source>
        <dbReference type="ARBA" id="ARBA00022737"/>
    </source>
</evidence>
<evidence type="ECO:0000259" key="15">
    <source>
        <dbReference type="PROSITE" id="PS50228"/>
    </source>
</evidence>
<dbReference type="FunFam" id="2.60.120.740:FF:000004">
    <property type="entry name" value="Protein eva-1 homolog C"/>
    <property type="match status" value="1"/>
</dbReference>
<evidence type="ECO:0000256" key="7">
    <source>
        <dbReference type="ARBA" id="ARBA00022989"/>
    </source>
</evidence>
<name>T1E737_CROHD</name>
<dbReference type="InterPro" id="IPR000922">
    <property type="entry name" value="Lectin_gal-bd_dom"/>
</dbReference>
<dbReference type="FunFam" id="2.60.120.740:FF:000003">
    <property type="entry name" value="Protein eva-1 homolog C"/>
    <property type="match status" value="1"/>
</dbReference>
<evidence type="ECO:0000256" key="11">
    <source>
        <dbReference type="ARBA" id="ARBA00073529"/>
    </source>
</evidence>
<feature type="transmembrane region" description="Helical" evidence="14">
    <location>
        <begin position="15"/>
        <end position="33"/>
    </location>
</feature>
<keyword evidence="6" id="KW-0677">Repeat</keyword>
<keyword evidence="3 14" id="KW-0812">Transmembrane</keyword>
<dbReference type="EMBL" id="GBKC01000489">
    <property type="protein sequence ID" value="JAG45581.1"/>
    <property type="molecule type" value="Transcribed_RNA"/>
</dbReference>
<keyword evidence="8 14" id="KW-0472">Membrane</keyword>
<evidence type="ECO:0000313" key="18">
    <source>
        <dbReference type="EMBL" id="JAG47299.1"/>
    </source>
</evidence>
<dbReference type="InterPro" id="IPR043159">
    <property type="entry name" value="Lectin_gal-bd_sf"/>
</dbReference>
<evidence type="ECO:0000256" key="2">
    <source>
        <dbReference type="ARBA" id="ARBA00006023"/>
    </source>
</evidence>
<feature type="domain" description="SUEL-type lectin" evidence="15">
    <location>
        <begin position="158"/>
        <end position="250"/>
    </location>
</feature>
<dbReference type="EMBL" id="GAAZ01000351">
    <property type="protein sequence ID" value="JAA97592.1"/>
    <property type="molecule type" value="mRNA"/>
</dbReference>
<evidence type="ECO:0000256" key="14">
    <source>
        <dbReference type="SAM" id="Phobius"/>
    </source>
</evidence>
<proteinExistence type="evidence at transcript level"/>
<comment type="similarity">
    <text evidence="2">Belongs to the EVA1 family.</text>
</comment>
<dbReference type="GO" id="GO:0030246">
    <property type="term" value="F:carbohydrate binding"/>
    <property type="evidence" value="ECO:0007669"/>
    <property type="project" value="UniProtKB-KW"/>
</dbReference>
<keyword evidence="4" id="KW-0732">Signal</keyword>
<accession>T1E737</accession>
<reference evidence="17" key="2">
    <citation type="journal article" date="2015" name="Toxicon">
        <title>The transcriptomic and proteomic basis for the evolution of a novel venom phenotype within the Timber Rattlesnake (Crotalus horridus).</title>
        <authorList>
            <person name="Rokyta D.R."/>
            <person name="Wray K.P."/>
            <person name="McGivern J.J."/>
            <person name="Margres M.J."/>
        </authorList>
    </citation>
    <scope>NUCLEOTIDE SEQUENCE</scope>
    <source>
        <strain evidence="18">Type B</strain>
        <tissue evidence="17">Venom gland</tissue>
    </source>
</reference>
<comment type="subcellular location">
    <subcellularLocation>
        <location evidence="1">Membrane</location>
        <topology evidence="1">Single-pass membrane protein</topology>
    </subcellularLocation>
</comment>
<keyword evidence="5" id="KW-0430">Lectin</keyword>
<evidence type="ECO:0000256" key="3">
    <source>
        <dbReference type="ARBA" id="ARBA00022692"/>
    </source>
</evidence>
<evidence type="ECO:0000256" key="10">
    <source>
        <dbReference type="ARBA" id="ARBA00054830"/>
    </source>
</evidence>
<evidence type="ECO:0000256" key="4">
    <source>
        <dbReference type="ARBA" id="ARBA00022729"/>
    </source>
</evidence>
<feature type="region of interest" description="Disordered" evidence="13">
    <location>
        <begin position="356"/>
        <end position="380"/>
    </location>
</feature>
<organism evidence="16">
    <name type="scientific">Crotalus horridus</name>
    <name type="common">Timber rattlesnake</name>
    <dbReference type="NCBI Taxonomy" id="35024"/>
    <lineage>
        <taxon>Eukaryota</taxon>
        <taxon>Metazoa</taxon>
        <taxon>Chordata</taxon>
        <taxon>Craniata</taxon>
        <taxon>Vertebrata</taxon>
        <taxon>Euteleostomi</taxon>
        <taxon>Lepidosauria</taxon>
        <taxon>Squamata</taxon>
        <taxon>Bifurcata</taxon>
        <taxon>Unidentata</taxon>
        <taxon>Episquamata</taxon>
        <taxon>Toxicofera</taxon>
        <taxon>Serpentes</taxon>
        <taxon>Colubroidea</taxon>
        <taxon>Viperidae</taxon>
        <taxon>Crotalinae</taxon>
        <taxon>Crotalus</taxon>
    </lineage>
</organism>
<evidence type="ECO:0000256" key="8">
    <source>
        <dbReference type="ARBA" id="ARBA00023136"/>
    </source>
</evidence>
<dbReference type="CDD" id="cd22828">
    <property type="entry name" value="Gal_Rha_Lectin_EVA1_EVA1C_rpt1"/>
    <property type="match status" value="1"/>
</dbReference>
<dbReference type="Gene3D" id="2.60.120.740">
    <property type="match status" value="2"/>
</dbReference>
<keyword evidence="9" id="KW-0325">Glycoprotein</keyword>
<reference evidence="16" key="1">
    <citation type="journal article" date="2013" name="BMC Genomics">
        <title>The genesis of an exceptionally lethal venom in the timber rattlesnake (Crotalus horridus) revealed through comparative venom-gland transcriptomics.</title>
        <authorList>
            <person name="Rokyta D.R."/>
            <person name="Wray K.P."/>
            <person name="Margres M.J."/>
        </authorList>
    </citation>
    <scope>NUCLEOTIDE SEQUENCE</scope>
    <source>
        <tissue evidence="16">Venom gland</tissue>
    </source>
</reference>
<sequence length="446" mass="50453">MSEVGAGQSASRRQVAAGGLLLPCLFCLLLVWTKESAGLADFSGYLTKLLRNHTVYACDGDHLSLRCPRHSTISVQSAYYGQAYHLCSAQQPEVMVREALNCVAPTTLQKVFDECQDLRDCQLLVNSRLFGSELCPGVTKYLLVSFKCRPSEYKTRSVCENEELKLHCHESKFLNIYSASYGRSAHEMHFCSTKMNHLPQYDCFSYSALEVLSKKCYGKQRCKIIANSHNFGRPCMPGVKKYLNVSYACVPKFILAAIDPMVTILPPSWKPKEVEYDINFDPKESRIPKKEGIIISSSLATFAYIRDHLERAALLFVSSVCIGLMLTVCALVMHISCCDDMLKLWRMKKHLVLENQKADGNSEDEEKEEEDEREESSVSDFTDELTGLCRTSYTAYCALDAAELAERIERREQIMQEIWMNSGLEASPTRSFSPFYINEQQCICFG</sequence>
<dbReference type="CDD" id="cd22829">
    <property type="entry name" value="Gal_Rha_Lectin_EVA1_EVA1C_rpt2"/>
    <property type="match status" value="1"/>
</dbReference>
<evidence type="ECO:0000313" key="17">
    <source>
        <dbReference type="EMBL" id="JAG45581.1"/>
    </source>
</evidence>
<evidence type="ECO:0000313" key="16">
    <source>
        <dbReference type="EMBL" id="JAA97592.1"/>
    </source>
</evidence>
<dbReference type="Pfam" id="PF14851">
    <property type="entry name" value="FAM176"/>
    <property type="match status" value="1"/>
</dbReference>
<dbReference type="InterPro" id="IPR039500">
    <property type="entry name" value="EVA1_dom"/>
</dbReference>
<dbReference type="Pfam" id="PF02140">
    <property type="entry name" value="SUEL_Lectin"/>
    <property type="match status" value="2"/>
</dbReference>
<feature type="domain" description="SUEL-type lectin" evidence="15">
    <location>
        <begin position="57"/>
        <end position="149"/>
    </location>
</feature>
<keyword evidence="7 14" id="KW-1133">Transmembrane helix</keyword>
<evidence type="ECO:0000256" key="9">
    <source>
        <dbReference type="ARBA" id="ARBA00023180"/>
    </source>
</evidence>
<feature type="compositionally biased region" description="Acidic residues" evidence="13">
    <location>
        <begin position="361"/>
        <end position="374"/>
    </location>
</feature>
<evidence type="ECO:0000256" key="5">
    <source>
        <dbReference type="ARBA" id="ARBA00022734"/>
    </source>
</evidence>
<dbReference type="PANTHER" id="PTHR46780">
    <property type="entry name" value="PROTEIN EVA-1"/>
    <property type="match status" value="1"/>
</dbReference>
<feature type="transmembrane region" description="Helical" evidence="14">
    <location>
        <begin position="312"/>
        <end position="333"/>
    </location>
</feature>
<evidence type="ECO:0000256" key="12">
    <source>
        <dbReference type="ARBA" id="ARBA00082417"/>
    </source>
</evidence>
<dbReference type="PROSITE" id="PS50228">
    <property type="entry name" value="SUEL_LECTIN"/>
    <property type="match status" value="2"/>
</dbReference>
<dbReference type="AlphaFoldDB" id="T1E737"/>
<dbReference type="GO" id="GO:0016020">
    <property type="term" value="C:membrane"/>
    <property type="evidence" value="ECO:0007669"/>
    <property type="project" value="UniProtKB-SubCell"/>
</dbReference>